<dbReference type="PROSITE" id="PS50157">
    <property type="entry name" value="ZINC_FINGER_C2H2_2"/>
    <property type="match status" value="1"/>
</dbReference>
<feature type="domain" description="HTH myb-type" evidence="9">
    <location>
        <begin position="110"/>
        <end position="160"/>
    </location>
</feature>
<dbReference type="SMART" id="SM00717">
    <property type="entry name" value="SANT"/>
    <property type="match status" value="3"/>
</dbReference>
<dbReference type="InterPro" id="IPR001005">
    <property type="entry name" value="SANT/Myb"/>
</dbReference>
<feature type="compositionally biased region" description="Polar residues" evidence="6">
    <location>
        <begin position="444"/>
        <end position="453"/>
    </location>
</feature>
<feature type="compositionally biased region" description="Basic residues" evidence="6">
    <location>
        <begin position="617"/>
        <end position="626"/>
    </location>
</feature>
<evidence type="ECO:0000313" key="11">
    <source>
        <dbReference type="Proteomes" id="UP001437256"/>
    </source>
</evidence>
<evidence type="ECO:0000313" key="10">
    <source>
        <dbReference type="EMBL" id="KAL0071707.1"/>
    </source>
</evidence>
<keyword evidence="3" id="KW-0804">Transcription</keyword>
<feature type="region of interest" description="Disordered" evidence="6">
    <location>
        <begin position="547"/>
        <end position="567"/>
    </location>
</feature>
<evidence type="ECO:0000256" key="4">
    <source>
        <dbReference type="ARBA" id="ARBA00023242"/>
    </source>
</evidence>
<feature type="region of interest" description="Disordered" evidence="6">
    <location>
        <begin position="589"/>
        <end position="626"/>
    </location>
</feature>
<evidence type="ECO:0000256" key="2">
    <source>
        <dbReference type="ARBA" id="ARBA00023125"/>
    </source>
</evidence>
<dbReference type="PROSITE" id="PS51294">
    <property type="entry name" value="HTH_MYB"/>
    <property type="match status" value="3"/>
</dbReference>
<dbReference type="CDD" id="cd00167">
    <property type="entry name" value="SANT"/>
    <property type="match status" value="2"/>
</dbReference>
<accession>A0ABR3AE98</accession>
<feature type="compositionally biased region" description="Basic and acidic residues" evidence="6">
    <location>
        <begin position="158"/>
        <end position="174"/>
    </location>
</feature>
<keyword evidence="1" id="KW-0805">Transcription regulation</keyword>
<evidence type="ECO:0000256" key="5">
    <source>
        <dbReference type="PROSITE-ProRule" id="PRU00042"/>
    </source>
</evidence>
<dbReference type="SMART" id="SM00355">
    <property type="entry name" value="ZnF_C2H2"/>
    <property type="match status" value="3"/>
</dbReference>
<feature type="domain" description="Myb-like" evidence="7">
    <location>
        <begin position="55"/>
        <end position="105"/>
    </location>
</feature>
<keyword evidence="4" id="KW-0539">Nucleus</keyword>
<evidence type="ECO:0000259" key="9">
    <source>
        <dbReference type="PROSITE" id="PS51294"/>
    </source>
</evidence>
<dbReference type="Proteomes" id="UP001437256">
    <property type="component" value="Unassembled WGS sequence"/>
</dbReference>
<feature type="domain" description="Myb-like" evidence="7">
    <location>
        <begin position="2"/>
        <end position="54"/>
    </location>
</feature>
<feature type="compositionally biased region" description="Pro residues" evidence="6">
    <location>
        <begin position="183"/>
        <end position="199"/>
    </location>
</feature>
<keyword evidence="5" id="KW-0479">Metal-binding</keyword>
<evidence type="ECO:0000259" key="7">
    <source>
        <dbReference type="PROSITE" id="PS50090"/>
    </source>
</evidence>
<reference evidence="10 11" key="1">
    <citation type="submission" date="2024-05" db="EMBL/GenBank/DDBJ databases">
        <title>A draft genome resource for the thread blight pathogen Marasmius tenuissimus strain MS-2.</title>
        <authorList>
            <person name="Yulfo-Soto G.E."/>
            <person name="Baruah I.K."/>
            <person name="Amoako-Attah I."/>
            <person name="Bukari Y."/>
            <person name="Meinhardt L.W."/>
            <person name="Bailey B.A."/>
            <person name="Cohen S.P."/>
        </authorList>
    </citation>
    <scope>NUCLEOTIDE SEQUENCE [LARGE SCALE GENOMIC DNA]</scope>
    <source>
        <strain evidence="10 11">MS-2</strain>
    </source>
</reference>
<dbReference type="SUPFAM" id="SSF46689">
    <property type="entry name" value="Homeodomain-like"/>
    <property type="match status" value="2"/>
</dbReference>
<protein>
    <submittedName>
        <fullName evidence="10">Uncharacterized protein</fullName>
    </submittedName>
</protein>
<dbReference type="Gene3D" id="1.10.10.60">
    <property type="entry name" value="Homeodomain-like"/>
    <property type="match status" value="3"/>
</dbReference>
<sequence>MVEKAASRPWTKAEDELLRAAVGIHGAHDNWKAVATQVPGRNNKSCRKRWLHSLSPTIKKTPWTLDEDNRLLELMAVHGQKWSLIARQIPGRTDDACSKRYNEALDPSLRKGEWTAEEDEQLLKTLQEIGQYSWKEIGQCLQRSGLDCRNRYKLLERKRKSAETRPVESSKESSQEAVAQSMDPPPQLGFNPPYYPPESYPLYQEGTSFSYREPTPDSQLTPLFTQVHPFQLSPSSLSAALTDPSLSSTSNLLHPTSLDPSSCNTPSAQPSPTLSPSGHASGGDLIDEPNLLGNFPVSTEYLFHSQSMSSIYSEVIIAVDPPIPIQGSILDSPYPNPTLDFSKSPLPVHFDDLPSFYDRHAGSPFTNTSPETNVGEVSASCSPFEHEAQLPPTSLPDVIPEEGLRHHPSPPESLLFSGASTSRAPTPSEPMPAKKSSEPPTPRPNQRLSTDMPLSSDRRLRPYACGHPSCWPPGATTGSSCFAISKELWEHTRAVHLDDFGDERPFRCALEGCGKSWKSLNGIQYHLQVSTAHFQQALSTTFCAIGNDESQQSHPDSSAEQEGDEQGKRYVCDQPDCFKTYKNASGLRYHKKHGHPKKLPMQLDDMPPSLTRDLPSRIRKMRKKDG</sequence>
<keyword evidence="5" id="KW-0863">Zinc-finger</keyword>
<feature type="domain" description="HTH myb-type" evidence="9">
    <location>
        <begin position="8"/>
        <end position="50"/>
    </location>
</feature>
<keyword evidence="11" id="KW-1185">Reference proteome</keyword>
<proteinExistence type="predicted"/>
<dbReference type="InterPro" id="IPR009057">
    <property type="entry name" value="Homeodomain-like_sf"/>
</dbReference>
<evidence type="ECO:0000256" key="1">
    <source>
        <dbReference type="ARBA" id="ARBA00023015"/>
    </source>
</evidence>
<comment type="caution">
    <text evidence="10">The sequence shown here is derived from an EMBL/GenBank/DDBJ whole genome shotgun (WGS) entry which is preliminary data.</text>
</comment>
<feature type="domain" description="HTH myb-type" evidence="9">
    <location>
        <begin position="55"/>
        <end position="109"/>
    </location>
</feature>
<dbReference type="Gene3D" id="3.30.160.60">
    <property type="entry name" value="Classic Zinc Finger"/>
    <property type="match status" value="1"/>
</dbReference>
<evidence type="ECO:0000256" key="3">
    <source>
        <dbReference type="ARBA" id="ARBA00023163"/>
    </source>
</evidence>
<gene>
    <name evidence="10" type="ORF">AAF712_000629</name>
</gene>
<keyword evidence="5" id="KW-0862">Zinc</keyword>
<dbReference type="PANTHER" id="PTHR46621:SF1">
    <property type="entry name" value="SNRNA-ACTIVATING PROTEIN COMPLEX SUBUNIT 4"/>
    <property type="match status" value="1"/>
</dbReference>
<dbReference type="PROSITE" id="PS00028">
    <property type="entry name" value="ZINC_FINGER_C2H2_1"/>
    <property type="match status" value="1"/>
</dbReference>
<feature type="region of interest" description="Disordered" evidence="6">
    <location>
        <begin position="158"/>
        <end position="221"/>
    </location>
</feature>
<dbReference type="InterPro" id="IPR051575">
    <property type="entry name" value="Myb-like_DNA-bd"/>
</dbReference>
<feature type="compositionally biased region" description="Basic residues" evidence="6">
    <location>
        <begin position="589"/>
        <end position="598"/>
    </location>
</feature>
<dbReference type="Pfam" id="PF00249">
    <property type="entry name" value="Myb_DNA-binding"/>
    <property type="match status" value="1"/>
</dbReference>
<evidence type="ECO:0000256" key="6">
    <source>
        <dbReference type="SAM" id="MobiDB-lite"/>
    </source>
</evidence>
<feature type="compositionally biased region" description="Polar residues" evidence="6">
    <location>
        <begin position="547"/>
        <end position="558"/>
    </location>
</feature>
<dbReference type="PANTHER" id="PTHR46621">
    <property type="entry name" value="SNRNA-ACTIVATING PROTEIN COMPLEX SUBUNIT 4"/>
    <property type="match status" value="1"/>
</dbReference>
<feature type="region of interest" description="Disordered" evidence="6">
    <location>
        <begin position="241"/>
        <end position="287"/>
    </location>
</feature>
<dbReference type="PROSITE" id="PS50090">
    <property type="entry name" value="MYB_LIKE"/>
    <property type="match status" value="3"/>
</dbReference>
<dbReference type="EMBL" id="JBBXMP010000002">
    <property type="protein sequence ID" value="KAL0071707.1"/>
    <property type="molecule type" value="Genomic_DNA"/>
</dbReference>
<evidence type="ECO:0000259" key="8">
    <source>
        <dbReference type="PROSITE" id="PS50157"/>
    </source>
</evidence>
<feature type="compositionally biased region" description="Polar residues" evidence="6">
    <location>
        <begin position="241"/>
        <end position="278"/>
    </location>
</feature>
<name>A0ABR3AE98_9AGAR</name>
<feature type="region of interest" description="Disordered" evidence="6">
    <location>
        <begin position="362"/>
        <end position="454"/>
    </location>
</feature>
<dbReference type="Pfam" id="PF13921">
    <property type="entry name" value="Myb_DNA-bind_6"/>
    <property type="match status" value="1"/>
</dbReference>
<feature type="compositionally biased region" description="Polar residues" evidence="6">
    <location>
        <begin position="205"/>
        <end position="221"/>
    </location>
</feature>
<keyword evidence="2" id="KW-0238">DNA-binding</keyword>
<dbReference type="InterPro" id="IPR013087">
    <property type="entry name" value="Znf_C2H2_type"/>
</dbReference>
<dbReference type="InterPro" id="IPR017930">
    <property type="entry name" value="Myb_dom"/>
</dbReference>
<feature type="domain" description="C2H2-type" evidence="8">
    <location>
        <begin position="570"/>
        <end position="600"/>
    </location>
</feature>
<feature type="domain" description="Myb-like" evidence="7">
    <location>
        <begin position="106"/>
        <end position="156"/>
    </location>
</feature>
<organism evidence="10 11">
    <name type="scientific">Marasmius tenuissimus</name>
    <dbReference type="NCBI Taxonomy" id="585030"/>
    <lineage>
        <taxon>Eukaryota</taxon>
        <taxon>Fungi</taxon>
        <taxon>Dikarya</taxon>
        <taxon>Basidiomycota</taxon>
        <taxon>Agaricomycotina</taxon>
        <taxon>Agaricomycetes</taxon>
        <taxon>Agaricomycetidae</taxon>
        <taxon>Agaricales</taxon>
        <taxon>Marasmiineae</taxon>
        <taxon>Marasmiaceae</taxon>
        <taxon>Marasmius</taxon>
    </lineage>
</organism>